<name>A0AAD8TH99_LOLMU</name>
<dbReference type="PANTHER" id="PTHR33116:SF78">
    <property type="entry name" value="OS12G0587133 PROTEIN"/>
    <property type="match status" value="1"/>
</dbReference>
<feature type="region of interest" description="Disordered" evidence="1">
    <location>
        <begin position="356"/>
        <end position="552"/>
    </location>
</feature>
<feature type="compositionally biased region" description="Polar residues" evidence="1">
    <location>
        <begin position="360"/>
        <end position="371"/>
    </location>
</feature>
<organism evidence="3 4">
    <name type="scientific">Lolium multiflorum</name>
    <name type="common">Italian ryegrass</name>
    <name type="synonym">Lolium perenne subsp. multiflorum</name>
    <dbReference type="NCBI Taxonomy" id="4521"/>
    <lineage>
        <taxon>Eukaryota</taxon>
        <taxon>Viridiplantae</taxon>
        <taxon>Streptophyta</taxon>
        <taxon>Embryophyta</taxon>
        <taxon>Tracheophyta</taxon>
        <taxon>Spermatophyta</taxon>
        <taxon>Magnoliopsida</taxon>
        <taxon>Liliopsida</taxon>
        <taxon>Poales</taxon>
        <taxon>Poaceae</taxon>
        <taxon>BOP clade</taxon>
        <taxon>Pooideae</taxon>
        <taxon>Poodae</taxon>
        <taxon>Poeae</taxon>
        <taxon>Poeae Chloroplast Group 2 (Poeae type)</taxon>
        <taxon>Loliodinae</taxon>
        <taxon>Loliinae</taxon>
        <taxon>Lolium</taxon>
    </lineage>
</organism>
<evidence type="ECO:0000313" key="3">
    <source>
        <dbReference type="EMBL" id="KAK1682704.1"/>
    </source>
</evidence>
<keyword evidence="4" id="KW-1185">Reference proteome</keyword>
<evidence type="ECO:0000313" key="4">
    <source>
        <dbReference type="Proteomes" id="UP001231189"/>
    </source>
</evidence>
<sequence length="552" mass="60020">MTASLIYHLMALDVEPWLLRAIDKVRRCFLWVGRGDARGGHCIVSWQAVCKPKHLGGLGLHNLRWLNAALRARWIWFQKTSLDRPLSGLEFSVRSEAHSLVTASTTIDVRDGSRVLFWEDPWINGLPVAALAPELLCLVRPGLRRSRVLRDGLPNSAWVRDIAGTLTVDVVVQFLRLWGTIAAANIQVVPGTCDGFRWKWSSDGAFSSRSAYHTFFACQVALPGAAQLWHSFAPMKFRFHGWLALWQRCWTADRLQRHGLPNHATCPLCNVAAETYDHLVLQCPLSTLVWVEAFRLIGWNPPLPTATSTIREWWPQEELATTGCNRKTLNSLVLLVICSLWLERNARLQVKISFTPEPPQSSVELSVQSDETGPEIEDDSGEHSPVSTDSTDPGGDSPASGSSRQSASTTPASSAPSRVEQPRHTPASPAMPHTNRSLPRVATPLAAPSDHSLGIDEASRSSTPEKSVSDAAPSSAGSSGSSAAGSCAADSAILAPPGPPGPRTRLQNGTSNPKRYTDGTIRHGTLSSTGEPRNLPAALEVKRTEDGLLLAQ</sequence>
<proteinExistence type="predicted"/>
<comment type="caution">
    <text evidence="3">The sequence shown here is derived from an EMBL/GenBank/DDBJ whole genome shotgun (WGS) entry which is preliminary data.</text>
</comment>
<dbReference type="PANTHER" id="PTHR33116">
    <property type="entry name" value="REVERSE TRANSCRIPTASE ZINC-BINDING DOMAIN-CONTAINING PROTEIN-RELATED-RELATED"/>
    <property type="match status" value="1"/>
</dbReference>
<feature type="compositionally biased region" description="Polar residues" evidence="1">
    <location>
        <begin position="505"/>
        <end position="514"/>
    </location>
</feature>
<feature type="compositionally biased region" description="Low complexity" evidence="1">
    <location>
        <begin position="389"/>
        <end position="418"/>
    </location>
</feature>
<evidence type="ECO:0000259" key="2">
    <source>
        <dbReference type="Pfam" id="PF13966"/>
    </source>
</evidence>
<dbReference type="Pfam" id="PF13966">
    <property type="entry name" value="zf-RVT"/>
    <property type="match status" value="1"/>
</dbReference>
<dbReference type="EMBL" id="JAUUTY010000002">
    <property type="protein sequence ID" value="KAK1682704.1"/>
    <property type="molecule type" value="Genomic_DNA"/>
</dbReference>
<dbReference type="AlphaFoldDB" id="A0AAD8TH99"/>
<dbReference type="InterPro" id="IPR026960">
    <property type="entry name" value="RVT-Znf"/>
</dbReference>
<reference evidence="3" key="1">
    <citation type="submission" date="2023-07" db="EMBL/GenBank/DDBJ databases">
        <title>A chromosome-level genome assembly of Lolium multiflorum.</title>
        <authorList>
            <person name="Chen Y."/>
            <person name="Copetti D."/>
            <person name="Kolliker R."/>
            <person name="Studer B."/>
        </authorList>
    </citation>
    <scope>NUCLEOTIDE SEQUENCE</scope>
    <source>
        <strain evidence="3">02402/16</strain>
        <tissue evidence="3">Leaf</tissue>
    </source>
</reference>
<feature type="compositionally biased region" description="Low complexity" evidence="1">
    <location>
        <begin position="469"/>
        <end position="492"/>
    </location>
</feature>
<feature type="domain" description="Reverse transcriptase zinc-binding" evidence="2">
    <location>
        <begin position="206"/>
        <end position="290"/>
    </location>
</feature>
<gene>
    <name evidence="3" type="ORF">QYE76_043552</name>
</gene>
<dbReference type="Proteomes" id="UP001231189">
    <property type="component" value="Unassembled WGS sequence"/>
</dbReference>
<accession>A0AAD8TH99</accession>
<protein>
    <recommendedName>
        <fullName evidence="2">Reverse transcriptase zinc-binding domain-containing protein</fullName>
    </recommendedName>
</protein>
<evidence type="ECO:0000256" key="1">
    <source>
        <dbReference type="SAM" id="MobiDB-lite"/>
    </source>
</evidence>